<evidence type="ECO:0000256" key="11">
    <source>
        <dbReference type="SAM" id="SignalP"/>
    </source>
</evidence>
<sequence length="1952" mass="214564">MVNLLLFSCLLLGLGAWLGKSTSHAGSGPHIADVNILLPPKMTYPVVYRLQGSDGCFKWSWDHHDILSVVPEYNSSSHCSTSASLRSIAPYSGRKETAVYAADVHTGSMIRCKVFIDNISRIQIFHNSIKLDLDGLATLRVRAFDSEENVFSSLVGLQFMWHLIPEANKLPHHLVNVPLKDSPLSDCGGLCGDLDIQIKLEDNGVFSDIFVVKGNEIGHENVSVQLIEPQFKNLTDQIVLTVAEAMSLYPPSPVFVLVGAHIPYTLKVIRGNVPQVVILPSPHHVWSVSNTSVAEVDIRMGLVHAQNLGVTTVIVEDTRVAGHVQVSSLNVVLPDSLCLYMIPLSSSGDAVEGVNPIPSMARWYIISGHQYLIRMKVFAHGPDGQEIFITEDDDVKIYDDQSDNGKTFWVLNGIAVKHGWRSSKVLKAHSLGLGKLTASLSYTYGHVDRKEVIKVMQEIMVCDQVRVSLTGEDDQPRSILLPWVPSVYQEVELKAIGGCAEAASDYKWLSSDASIVSVSALGVVQARRPGKATIKLLSIHDSLNYDEVIVEVSVPSAMVMLRNFPVETVVGSHLQAAVTMKTSNGAYFTRCDAFSSLIKWKAGSESFVIVNAIQELSYLETRGHGRLLSTTDYFPCSWVHIYASSPGQAMIHATLSKEYHQFDHSFHGPIVFKASLHVVAYLPLIVYQASDGNRFGGYWYDLAQEESNKQLDNLEKLYLVPGSNLDILLIGGPEPWGKHVDFLETVEVLNEDDALTEAGVLVHRVSASRSLYRVFCQTLGTFKLLFRRGNLVGDDHPLPSVSDARLSVTCSIPSSIVLIADEPENQHDVIREAILADRSSERLRDVPITVANGRTVRISAVGIHDSGEAFANSSSLSLSWGLDSCNGLASWDDTYDIVQSNSWERFLVLQNESGLCIVRATVTGFHDSLRGVTFHHYPESEIILTDAVRLQLVSSLRIDPEFSLLYFNPDAKINLSITGGSCFLEAVTNDSQVVEFIQPPSGLQCLQLILSPKGLGIANLTVFDIGLTPPLTASALVQVADIEWIKIMSGDKISLMEGSLQTIDLLVGTNDGRSFHSSQFAYMKIRVHIEDHIIELMDDGGSSSVVGEYVLAPSFKIQGRLLGITTLYVSSINHSGHGIQSQAVKVEVYAPPRIHPHSIFLLPGASYVVTMKGGPTLGVHVEYAINDDKIASIDRYSGRLSAISIGNTTILARVFINDDTVICEAHSTLRVGVPSTVTLCSQSEQLGVGRELPIYPSFLEGDLFSFYELCKNFHWTVEDDKVLSFMGSENFQGEKHGSQLAASEESQAGIYLDDSVLGFIKVLYGRSAGKSTIAVSFSCEFPTSGSKMQSRFYSSSLSITVVPDLPLALGFPITWILPPHYTSTSLLPSSSESYTQLDSQSRKGIINYSLLRNFGERSDALQKDSIYIEGDRIKTTASNNLACIQAKDRTTGRTEIASCVKVAEVAQIRTTSKEVSHRVVDLAVGAELEIPTSYYDALGNPFYEAYDTVPFHADTNYHDVVCINFSNDVKGNVHLKAMRHGKALVRISLSEAPQKSDFMLIRVGAHINPQNPVLHIGSPLNFIIKGLEDNVSGQWFTSNGSVVSVDRLSGMAEALGEGSAQVSFQHASLKLHTTVRVLKGDIISVDAPKEMLTNVPYPSKGYYFPVKLSRDAFGASRASHEVSFDCRVDPPFVGHAKPWLDLDTGNSYCVFFPYFPVQLVRLVPRLEGMRPDISLSIYASLKGANQASGSASALFIGGFSIMGMGESPMQLNLTPDCNKTRITILGNTDVEIHWNHTDLIVINLIDKEDFGIGGLAVYKMKMLNSTKKFEDKISITLPATGQREEIYVKYEPEEKAPSMTIIDVASWAIMLGLGLLLLYWVLKDTPWRSQQPSSTATSTSFAPSTPDRSSHNVINDKSPRTPQPFVDYVRRTIDETPYYKREGRRINPQNTY</sequence>
<feature type="domain" description="BIG2" evidence="12">
    <location>
        <begin position="1148"/>
        <end position="1224"/>
    </location>
</feature>
<accession>A0AAE1JPW9</accession>
<organism evidence="13 14">
    <name type="scientific">Acacia crassicarpa</name>
    <name type="common">northern wattle</name>
    <dbReference type="NCBI Taxonomy" id="499986"/>
    <lineage>
        <taxon>Eukaryota</taxon>
        <taxon>Viridiplantae</taxon>
        <taxon>Streptophyta</taxon>
        <taxon>Embryophyta</taxon>
        <taxon>Tracheophyta</taxon>
        <taxon>Spermatophyta</taxon>
        <taxon>Magnoliopsida</taxon>
        <taxon>eudicotyledons</taxon>
        <taxon>Gunneridae</taxon>
        <taxon>Pentapetalae</taxon>
        <taxon>rosids</taxon>
        <taxon>fabids</taxon>
        <taxon>Fabales</taxon>
        <taxon>Fabaceae</taxon>
        <taxon>Caesalpinioideae</taxon>
        <taxon>mimosoid clade</taxon>
        <taxon>Acacieae</taxon>
        <taxon>Acacia</taxon>
    </lineage>
</organism>
<feature type="region of interest" description="Disordered" evidence="9">
    <location>
        <begin position="1890"/>
        <end position="1924"/>
    </location>
</feature>
<evidence type="ECO:0000313" key="13">
    <source>
        <dbReference type="EMBL" id="KAK4272113.1"/>
    </source>
</evidence>
<dbReference type="InterPro" id="IPR055096">
    <property type="entry name" value="Ig_NUP210_1st"/>
</dbReference>
<keyword evidence="6 10" id="KW-0472">Membrane</keyword>
<dbReference type="InterPro" id="IPR055099">
    <property type="entry name" value="Ig_NUP210_7th"/>
</dbReference>
<keyword evidence="5 10" id="KW-1133">Transmembrane helix</keyword>
<name>A0AAE1JPW9_9FABA</name>
<dbReference type="InterPro" id="IPR056232">
    <property type="entry name" value="Ig_GP210_15th"/>
</dbReference>
<evidence type="ECO:0000256" key="5">
    <source>
        <dbReference type="ARBA" id="ARBA00022989"/>
    </source>
</evidence>
<dbReference type="SUPFAM" id="SSF49373">
    <property type="entry name" value="Invasin/intimin cell-adhesion fragments"/>
    <property type="match status" value="1"/>
</dbReference>
<keyword evidence="8" id="KW-0539">Nucleus</keyword>
<dbReference type="SMART" id="SM00635">
    <property type="entry name" value="BID_2"/>
    <property type="match status" value="3"/>
</dbReference>
<evidence type="ECO:0000256" key="2">
    <source>
        <dbReference type="ARBA" id="ARBA00007313"/>
    </source>
</evidence>
<dbReference type="Pfam" id="PF22969">
    <property type="entry name" value="Ig_NUP210_2nd"/>
    <property type="match status" value="1"/>
</dbReference>
<dbReference type="Proteomes" id="UP001293593">
    <property type="component" value="Unassembled WGS sequence"/>
</dbReference>
<keyword evidence="14" id="KW-1185">Reference proteome</keyword>
<dbReference type="EMBL" id="JAWXYG010000005">
    <property type="protein sequence ID" value="KAK4272113.1"/>
    <property type="molecule type" value="Genomic_DNA"/>
</dbReference>
<protein>
    <recommendedName>
        <fullName evidence="12">BIG2 domain-containing protein</fullName>
    </recommendedName>
</protein>
<dbReference type="InterPro" id="IPR055097">
    <property type="entry name" value="Ig_NUP210_2nd"/>
</dbReference>
<dbReference type="Pfam" id="PF24427">
    <property type="entry name" value="Ig_GP210_16th"/>
    <property type="match status" value="1"/>
</dbReference>
<evidence type="ECO:0000256" key="10">
    <source>
        <dbReference type="SAM" id="Phobius"/>
    </source>
</evidence>
<evidence type="ECO:0000256" key="4">
    <source>
        <dbReference type="ARBA" id="ARBA00022729"/>
    </source>
</evidence>
<comment type="caution">
    <text evidence="13">The sequence shown here is derived from an EMBL/GenBank/DDBJ whole genome shotgun (WGS) entry which is preliminary data.</text>
</comment>
<evidence type="ECO:0000256" key="7">
    <source>
        <dbReference type="ARBA" id="ARBA00023180"/>
    </source>
</evidence>
<evidence type="ECO:0000259" key="12">
    <source>
        <dbReference type="SMART" id="SM00635"/>
    </source>
</evidence>
<reference evidence="13" key="1">
    <citation type="submission" date="2023-10" db="EMBL/GenBank/DDBJ databases">
        <title>Chromosome-level genome of the transformable northern wattle, Acacia crassicarpa.</title>
        <authorList>
            <person name="Massaro I."/>
            <person name="Sinha N.R."/>
            <person name="Poethig S."/>
            <person name="Leichty A.R."/>
        </authorList>
    </citation>
    <scope>NUCLEOTIDE SEQUENCE</scope>
    <source>
        <strain evidence="13">Acra3RX</strain>
        <tissue evidence="13">Leaf</tissue>
    </source>
</reference>
<feature type="chain" id="PRO_5042268008" description="BIG2 domain-containing protein" evidence="11">
    <location>
        <begin position="20"/>
        <end position="1952"/>
    </location>
</feature>
<dbReference type="Pfam" id="PF24425">
    <property type="entry name" value="Ig_GP210_15th"/>
    <property type="match status" value="1"/>
</dbReference>
<feature type="signal peptide" evidence="11">
    <location>
        <begin position="1"/>
        <end position="19"/>
    </location>
</feature>
<gene>
    <name evidence="13" type="ORF">QN277_020709</name>
</gene>
<feature type="domain" description="BIG2" evidence="12">
    <location>
        <begin position="1561"/>
        <end position="1636"/>
    </location>
</feature>
<dbReference type="PANTHER" id="PTHR23019">
    <property type="entry name" value="NUCLEAR PORE MEMBRANE GLYCOPROTEIN GP210-RELATED"/>
    <property type="match status" value="1"/>
</dbReference>
<keyword evidence="3 10" id="KW-0812">Transmembrane</keyword>
<comment type="subcellular location">
    <subcellularLocation>
        <location evidence="1">Nucleus membrane</location>
        <topology evidence="1">Single-pass membrane protein</topology>
    </subcellularLocation>
</comment>
<dbReference type="PANTHER" id="PTHR23019:SF0">
    <property type="entry name" value="NUCLEAR PORE MEMBRANE GLYCOPROTEIN 210"/>
    <property type="match status" value="1"/>
</dbReference>
<evidence type="ECO:0000313" key="14">
    <source>
        <dbReference type="Proteomes" id="UP001293593"/>
    </source>
</evidence>
<evidence type="ECO:0000256" key="6">
    <source>
        <dbReference type="ARBA" id="ARBA00023136"/>
    </source>
</evidence>
<evidence type="ECO:0000256" key="9">
    <source>
        <dbReference type="SAM" id="MobiDB-lite"/>
    </source>
</evidence>
<feature type="domain" description="BIG2" evidence="12">
    <location>
        <begin position="474"/>
        <end position="547"/>
    </location>
</feature>
<proteinExistence type="inferred from homology"/>
<keyword evidence="7" id="KW-0325">Glycoprotein</keyword>
<keyword evidence="4 11" id="KW-0732">Signal</keyword>
<feature type="compositionally biased region" description="Low complexity" evidence="9">
    <location>
        <begin position="1890"/>
        <end position="1906"/>
    </location>
</feature>
<dbReference type="InterPro" id="IPR045197">
    <property type="entry name" value="NUP210-like"/>
</dbReference>
<dbReference type="GO" id="GO:0031965">
    <property type="term" value="C:nuclear membrane"/>
    <property type="evidence" value="ECO:0007669"/>
    <property type="project" value="UniProtKB-SubCell"/>
</dbReference>
<dbReference type="Gene3D" id="2.60.40.1080">
    <property type="match status" value="1"/>
</dbReference>
<dbReference type="Pfam" id="PF22967">
    <property type="entry name" value="Ig_NUP210_1st"/>
    <property type="match status" value="1"/>
</dbReference>
<dbReference type="InterPro" id="IPR008964">
    <property type="entry name" value="Invasin/intimin_cell_adhesion"/>
</dbReference>
<evidence type="ECO:0000256" key="3">
    <source>
        <dbReference type="ARBA" id="ARBA00022692"/>
    </source>
</evidence>
<comment type="similarity">
    <text evidence="2">Belongs to the NUP210 family.</text>
</comment>
<feature type="transmembrane region" description="Helical" evidence="10">
    <location>
        <begin position="1864"/>
        <end position="1882"/>
    </location>
</feature>
<dbReference type="InterPro" id="IPR003343">
    <property type="entry name" value="Big_2"/>
</dbReference>
<dbReference type="Pfam" id="PF22962">
    <property type="entry name" value="Ig_NUP210_7th"/>
    <property type="match status" value="1"/>
</dbReference>
<dbReference type="InterPro" id="IPR056233">
    <property type="entry name" value="Ig_GP210_16th"/>
</dbReference>
<dbReference type="Pfam" id="PF26182">
    <property type="entry name" value="Ig_NUP210_5th"/>
    <property type="match status" value="1"/>
</dbReference>
<evidence type="ECO:0000256" key="8">
    <source>
        <dbReference type="ARBA" id="ARBA00023242"/>
    </source>
</evidence>
<evidence type="ECO:0000256" key="1">
    <source>
        <dbReference type="ARBA" id="ARBA00004590"/>
    </source>
</evidence>